<dbReference type="PROSITE" id="PS51257">
    <property type="entry name" value="PROKAR_LIPOPROTEIN"/>
    <property type="match status" value="1"/>
</dbReference>
<dbReference type="OrthoDB" id="7865740at2"/>
<accession>A0A1H7Z3G7</accession>
<evidence type="ECO:0000256" key="1">
    <source>
        <dbReference type="SAM" id="Phobius"/>
    </source>
</evidence>
<dbReference type="EMBL" id="FOCI01000001">
    <property type="protein sequence ID" value="SEM52805.1"/>
    <property type="molecule type" value="Genomic_DNA"/>
</dbReference>
<keyword evidence="3" id="KW-1185">Reference proteome</keyword>
<feature type="transmembrane region" description="Helical" evidence="1">
    <location>
        <begin position="20"/>
        <end position="41"/>
    </location>
</feature>
<feature type="transmembrane region" description="Helical" evidence="1">
    <location>
        <begin position="117"/>
        <end position="139"/>
    </location>
</feature>
<dbReference type="Proteomes" id="UP000199585">
    <property type="component" value="Unassembled WGS sequence"/>
</dbReference>
<sequence length="183" mass="19554">MKATFARLHPSTPGERRMLAAMLVLAACGGVLCLMVATQMGEVKTLRRSLTAADAWFCVAGSLGALAGFRAGRGWLGHAGVGGAVRAACGALIVSFVGALVAGTLALPFYGTMFGPLMFALTLLGHPVLAAVWLAVLGTSHRMMRDWRRERDSLFRPLDLQDPPLSPLRQGNWLAPAWGRTRR</sequence>
<organism evidence="2 3">
    <name type="scientific">Loktanella fryxellensis</name>
    <dbReference type="NCBI Taxonomy" id="245187"/>
    <lineage>
        <taxon>Bacteria</taxon>
        <taxon>Pseudomonadati</taxon>
        <taxon>Pseudomonadota</taxon>
        <taxon>Alphaproteobacteria</taxon>
        <taxon>Rhodobacterales</taxon>
        <taxon>Roseobacteraceae</taxon>
        <taxon>Loktanella</taxon>
    </lineage>
</organism>
<keyword evidence="1" id="KW-1133">Transmembrane helix</keyword>
<feature type="transmembrane region" description="Helical" evidence="1">
    <location>
        <begin position="84"/>
        <end position="111"/>
    </location>
</feature>
<protein>
    <submittedName>
        <fullName evidence="2">Uncharacterized protein</fullName>
    </submittedName>
</protein>
<keyword evidence="1" id="KW-0472">Membrane</keyword>
<name>A0A1H7Z3G7_9RHOB</name>
<proteinExistence type="predicted"/>
<evidence type="ECO:0000313" key="2">
    <source>
        <dbReference type="EMBL" id="SEM52805.1"/>
    </source>
</evidence>
<evidence type="ECO:0000313" key="3">
    <source>
        <dbReference type="Proteomes" id="UP000199585"/>
    </source>
</evidence>
<gene>
    <name evidence="2" type="ORF">SAMN04488003_101428</name>
</gene>
<keyword evidence="1" id="KW-0812">Transmembrane</keyword>
<reference evidence="2 3" key="1">
    <citation type="submission" date="2016-10" db="EMBL/GenBank/DDBJ databases">
        <authorList>
            <person name="de Groot N.N."/>
        </authorList>
    </citation>
    <scope>NUCLEOTIDE SEQUENCE [LARGE SCALE GENOMIC DNA]</scope>
    <source>
        <strain evidence="2 3">DSM 16213</strain>
    </source>
</reference>
<dbReference type="AlphaFoldDB" id="A0A1H7Z3G7"/>
<dbReference type="RefSeq" id="WP_089898148.1">
    <property type="nucleotide sequence ID" value="NZ_FOCI01000001.1"/>
</dbReference>
<feature type="transmembrane region" description="Helical" evidence="1">
    <location>
        <begin position="53"/>
        <end position="72"/>
    </location>
</feature>